<dbReference type="Proteomes" id="UP001432071">
    <property type="component" value="Chromosome"/>
</dbReference>
<sequence length="46" mass="5377">MTVRTVGRWLEAARLERWPRARLEVPEQAREVPVRAVGMWRCCVGV</sequence>
<dbReference type="RefSeq" id="WP_328733504.1">
    <property type="nucleotide sequence ID" value="NZ_CP108038.1"/>
</dbReference>
<dbReference type="EMBL" id="CP108038">
    <property type="protein sequence ID" value="WUN84613.1"/>
    <property type="molecule type" value="Genomic_DNA"/>
</dbReference>
<evidence type="ECO:0000313" key="2">
    <source>
        <dbReference type="EMBL" id="WUN92134.1"/>
    </source>
</evidence>
<accession>A0ABZ1QPH5</accession>
<dbReference type="GeneID" id="93767623"/>
<evidence type="ECO:0000313" key="1">
    <source>
        <dbReference type="EMBL" id="WUN84613.1"/>
    </source>
</evidence>
<evidence type="ECO:0008006" key="4">
    <source>
        <dbReference type="Google" id="ProtNLM"/>
    </source>
</evidence>
<keyword evidence="3" id="KW-1185">Reference proteome</keyword>
<gene>
    <name evidence="1" type="ORF">OHT53_00020</name>
    <name evidence="2" type="ORF">OHT53_41590</name>
</gene>
<protein>
    <recommendedName>
        <fullName evidence="4">Transposase</fullName>
    </recommendedName>
</protein>
<proteinExistence type="predicted"/>
<name>A0ABZ1QPH5_9ACTN</name>
<dbReference type="EMBL" id="CP108038">
    <property type="protein sequence ID" value="WUN92134.1"/>
    <property type="molecule type" value="Genomic_DNA"/>
</dbReference>
<reference evidence="1" key="1">
    <citation type="submission" date="2022-10" db="EMBL/GenBank/DDBJ databases">
        <title>The complete genomes of actinobacterial strains from the NBC collection.</title>
        <authorList>
            <person name="Joergensen T.S."/>
            <person name="Alvarez Arevalo M."/>
            <person name="Sterndorff E.B."/>
            <person name="Faurdal D."/>
            <person name="Vuksanovic O."/>
            <person name="Mourched A.-S."/>
            <person name="Charusanti P."/>
            <person name="Shaw S."/>
            <person name="Blin K."/>
            <person name="Weber T."/>
        </authorList>
    </citation>
    <scope>NUCLEOTIDE SEQUENCE</scope>
    <source>
        <strain evidence="1">NBC_00302</strain>
    </source>
</reference>
<organism evidence="1 3">
    <name type="scientific">Streptomyces bobili</name>
    <dbReference type="NCBI Taxonomy" id="67280"/>
    <lineage>
        <taxon>Bacteria</taxon>
        <taxon>Bacillati</taxon>
        <taxon>Actinomycetota</taxon>
        <taxon>Actinomycetes</taxon>
        <taxon>Kitasatosporales</taxon>
        <taxon>Streptomycetaceae</taxon>
        <taxon>Streptomyces</taxon>
    </lineage>
</organism>
<evidence type="ECO:0000313" key="3">
    <source>
        <dbReference type="Proteomes" id="UP001432071"/>
    </source>
</evidence>